<reference evidence="2 3" key="1">
    <citation type="journal article" date="2017" name="BMC Genomics">
        <title>Three novel Pseudomonas phages isolated from composting provide insights into the evolution and diversity of tailed phages.</title>
        <authorList>
            <person name="Amgarten D."/>
            <person name="Martins L.F."/>
            <person name="Lombardi K.C."/>
            <person name="Antunes L.P."/>
            <person name="de Souza A.P.S."/>
            <person name="Nicastro G.G."/>
            <person name="Kitajima E.W."/>
            <person name="Quaggio R.B."/>
            <person name="Upton C."/>
            <person name="Setubal J.C."/>
            <person name="da Silva A.M."/>
        </authorList>
    </citation>
    <scope>NUCLEOTIDE SEQUENCE [LARGE SCALE GENOMIC DNA]</scope>
</reference>
<dbReference type="SUPFAM" id="SSF54171">
    <property type="entry name" value="DNA-binding domain"/>
    <property type="match status" value="1"/>
</dbReference>
<name>A0A1L2C9C5_9CAUD</name>
<dbReference type="Proteomes" id="UP000225746">
    <property type="component" value="Segment"/>
</dbReference>
<dbReference type="Pfam" id="PF13392">
    <property type="entry name" value="HNH_3"/>
    <property type="match status" value="1"/>
</dbReference>
<gene>
    <name evidence="2" type="ORF">ZC08_055</name>
</gene>
<dbReference type="SUPFAM" id="SSF54060">
    <property type="entry name" value="His-Me finger endonucleases"/>
    <property type="match status" value="1"/>
</dbReference>
<dbReference type="EMBL" id="KU356691">
    <property type="protein sequence ID" value="AMD43510.1"/>
    <property type="molecule type" value="Genomic_DNA"/>
</dbReference>
<evidence type="ECO:0000259" key="1">
    <source>
        <dbReference type="Pfam" id="PF13392"/>
    </source>
</evidence>
<dbReference type="GO" id="GO:0003677">
    <property type="term" value="F:DNA binding"/>
    <property type="evidence" value="ECO:0007669"/>
    <property type="project" value="InterPro"/>
</dbReference>
<dbReference type="InterPro" id="IPR044925">
    <property type="entry name" value="His-Me_finger_sf"/>
</dbReference>
<sequence length="209" mass="24157">MKIVEKLSPHKVLIECSVCGNHEVKDYYTAIKSNTGDQCKKCSNALRYTNYDDREAIKKILNYDRETGLLTLTRNQRTKLKGDVVGQKHGEGYLSVVLNNKAVLVHRLIWFMETGEYPIQIDHINHIRDDNRWVNLREIIPRENQLNMSKRTSALGIQGVRQLKSGKFNAYIMVNRKQINLGAYVDLNDAINARKEAEIFYGFHPNHGR</sequence>
<proteinExistence type="predicted"/>
<accession>A0A1L2C9C5</accession>
<dbReference type="InterPro" id="IPR016177">
    <property type="entry name" value="DNA-bd_dom_sf"/>
</dbReference>
<feature type="domain" description="HNH nuclease" evidence="1">
    <location>
        <begin position="104"/>
        <end position="145"/>
    </location>
</feature>
<organism evidence="2 3">
    <name type="scientific">Pseudomonas phage ZC08</name>
    <dbReference type="NCBI Taxonomy" id="1622116"/>
    <lineage>
        <taxon>Viruses</taxon>
        <taxon>Duplodnaviria</taxon>
        <taxon>Heunggongvirae</taxon>
        <taxon>Uroviricota</taxon>
        <taxon>Caudoviricetes</taxon>
        <taxon>Schitoviridae</taxon>
        <taxon>Zicotriavirus</taxon>
        <taxon>Zicotriavirus ZC08</taxon>
    </lineage>
</organism>
<evidence type="ECO:0000313" key="2">
    <source>
        <dbReference type="EMBL" id="AMD43510.1"/>
    </source>
</evidence>
<dbReference type="InterPro" id="IPR003615">
    <property type="entry name" value="HNH_nuc"/>
</dbReference>
<evidence type="ECO:0000313" key="3">
    <source>
        <dbReference type="Proteomes" id="UP000225746"/>
    </source>
</evidence>
<protein>
    <recommendedName>
        <fullName evidence="1">HNH nuclease domain-containing protein</fullName>
    </recommendedName>
</protein>
<keyword evidence="3" id="KW-1185">Reference proteome</keyword>
<dbReference type="Gene3D" id="3.90.75.20">
    <property type="match status" value="1"/>
</dbReference>